<feature type="transmembrane region" description="Helical" evidence="6">
    <location>
        <begin position="39"/>
        <end position="60"/>
    </location>
</feature>
<proteinExistence type="predicted"/>
<dbReference type="AlphaFoldDB" id="R9GTI1"/>
<feature type="transmembrane region" description="Helical" evidence="6">
    <location>
        <begin position="12"/>
        <end position="33"/>
    </location>
</feature>
<feature type="transmembrane region" description="Helical" evidence="6">
    <location>
        <begin position="231"/>
        <end position="252"/>
    </location>
</feature>
<feature type="transmembrane region" description="Helical" evidence="6">
    <location>
        <begin position="274"/>
        <end position="297"/>
    </location>
</feature>
<evidence type="ECO:0000256" key="3">
    <source>
        <dbReference type="ARBA" id="ARBA00022692"/>
    </source>
</evidence>
<dbReference type="Pfam" id="PF01943">
    <property type="entry name" value="Polysacc_synt"/>
    <property type="match status" value="1"/>
</dbReference>
<reference evidence="7 8" key="1">
    <citation type="journal article" date="2013" name="Genome Announc.">
        <title>Draft Genome Sequence of Arcticibacter svalbardensis Strain MN12-7T, a Member of the Family Sphingobacteriaceae Isolated from an Arctic Soil Sample.</title>
        <authorList>
            <person name="Shivaji S."/>
            <person name="Ara S."/>
            <person name="Prasad S."/>
            <person name="Manasa B.P."/>
            <person name="Begum Z."/>
            <person name="Singh A."/>
            <person name="Kumar Pinnaka A."/>
        </authorList>
    </citation>
    <scope>NUCLEOTIDE SEQUENCE [LARGE SCALE GENOMIC DNA]</scope>
    <source>
        <strain evidence="7 8">MN12-7</strain>
    </source>
</reference>
<evidence type="ECO:0000256" key="5">
    <source>
        <dbReference type="ARBA" id="ARBA00023136"/>
    </source>
</evidence>
<evidence type="ECO:0000256" key="6">
    <source>
        <dbReference type="SAM" id="Phobius"/>
    </source>
</evidence>
<dbReference type="InterPro" id="IPR002797">
    <property type="entry name" value="Polysacc_synth"/>
</dbReference>
<dbReference type="STRING" id="1150600.ADIARSV_1810"/>
<gene>
    <name evidence="7" type="ORF">ADIARSV_1810</name>
</gene>
<dbReference type="PANTHER" id="PTHR30250:SF11">
    <property type="entry name" value="O-ANTIGEN TRANSPORTER-RELATED"/>
    <property type="match status" value="1"/>
</dbReference>
<keyword evidence="4 6" id="KW-1133">Transmembrane helix</keyword>
<dbReference type="EMBL" id="AQPN01000069">
    <property type="protein sequence ID" value="EOR95026.1"/>
    <property type="molecule type" value="Genomic_DNA"/>
</dbReference>
<dbReference type="OrthoDB" id="9814608at2"/>
<organism evidence="7 8">
    <name type="scientific">Arcticibacter svalbardensis MN12-7</name>
    <dbReference type="NCBI Taxonomy" id="1150600"/>
    <lineage>
        <taxon>Bacteria</taxon>
        <taxon>Pseudomonadati</taxon>
        <taxon>Bacteroidota</taxon>
        <taxon>Sphingobacteriia</taxon>
        <taxon>Sphingobacteriales</taxon>
        <taxon>Sphingobacteriaceae</taxon>
        <taxon>Arcticibacter</taxon>
    </lineage>
</organism>
<feature type="transmembrane region" description="Helical" evidence="6">
    <location>
        <begin position="155"/>
        <end position="176"/>
    </location>
</feature>
<evidence type="ECO:0000313" key="8">
    <source>
        <dbReference type="Proteomes" id="UP000014174"/>
    </source>
</evidence>
<keyword evidence="2" id="KW-1003">Cell membrane</keyword>
<dbReference type="PATRIC" id="fig|1150600.3.peg.1783"/>
<feature type="transmembrane region" description="Helical" evidence="6">
    <location>
        <begin position="390"/>
        <end position="409"/>
    </location>
</feature>
<sequence>MSTLKKFAGQTVIYGLSTVLSRVLSFLLTKLYVKLYPTKVYGVFINMYAWASILNAVLAFGMETTFFRYLNKPGQDKEKVYSNTFIIILFLCSIFLVIAFVFSGNIALWMLSDDTTSLSDYEQYIRFFILILVVDSLSVIPFARLRADGRPLRFGMIRVLNILSFIGFNLFLLVTIPDIIASKGFLADYFTPWYREGWLGYVFISNLIASCLTLLFLLPEFRKLKFSFDKPLILDMLSYSFPVLIANLSFIINENSDKIFLKELLPPNIGAQEAGIYGACGKIAIFLSIFIQAFRLGAEPFFFSHAKNKNSGETYSKIMNYFIMAISLIFVGIAANIEILKHFIGSDNPVQRELYWSGLKIIPILLLGYVSLGIYMNLSIWYKLSDQTRFGLYISGIGAILTIVLNVLFIPKYGYIASAWISFTAYTTMMVMSYLMGQKHYPIPYDVKKALVYLSTAVIIVIISYHFLNRNLIAGNILFIAFAAGLAYVERTDLRKIITGNIH</sequence>
<evidence type="ECO:0000256" key="4">
    <source>
        <dbReference type="ARBA" id="ARBA00022989"/>
    </source>
</evidence>
<dbReference type="Proteomes" id="UP000014174">
    <property type="component" value="Unassembled WGS sequence"/>
</dbReference>
<feature type="transmembrane region" description="Helical" evidence="6">
    <location>
        <begin position="473"/>
        <end position="489"/>
    </location>
</feature>
<comment type="caution">
    <text evidence="7">The sequence shown here is derived from an EMBL/GenBank/DDBJ whole genome shotgun (WGS) entry which is preliminary data.</text>
</comment>
<dbReference type="GO" id="GO:0005886">
    <property type="term" value="C:plasma membrane"/>
    <property type="evidence" value="ECO:0007669"/>
    <property type="project" value="UniProtKB-SubCell"/>
</dbReference>
<keyword evidence="3 6" id="KW-0812">Transmembrane</keyword>
<dbReference type="InterPro" id="IPR050833">
    <property type="entry name" value="Poly_Biosynth_Transport"/>
</dbReference>
<feature type="transmembrane region" description="Helical" evidence="6">
    <location>
        <begin position="449"/>
        <end position="467"/>
    </location>
</feature>
<feature type="transmembrane region" description="Helical" evidence="6">
    <location>
        <begin position="318"/>
        <end position="337"/>
    </location>
</feature>
<feature type="transmembrane region" description="Helical" evidence="6">
    <location>
        <begin position="198"/>
        <end position="219"/>
    </location>
</feature>
<feature type="transmembrane region" description="Helical" evidence="6">
    <location>
        <begin position="80"/>
        <end position="104"/>
    </location>
</feature>
<keyword evidence="8" id="KW-1185">Reference proteome</keyword>
<keyword evidence="5 6" id="KW-0472">Membrane</keyword>
<protein>
    <submittedName>
        <fullName evidence="7">Polysaccharide biosynthesis protein</fullName>
    </submittedName>
</protein>
<name>R9GTI1_9SPHI</name>
<accession>R9GTI1</accession>
<dbReference type="PANTHER" id="PTHR30250">
    <property type="entry name" value="PST FAMILY PREDICTED COLANIC ACID TRANSPORTER"/>
    <property type="match status" value="1"/>
</dbReference>
<feature type="transmembrane region" description="Helical" evidence="6">
    <location>
        <begin position="415"/>
        <end position="437"/>
    </location>
</feature>
<feature type="transmembrane region" description="Helical" evidence="6">
    <location>
        <begin position="357"/>
        <end position="378"/>
    </location>
</feature>
<dbReference type="RefSeq" id="WP_016195046.1">
    <property type="nucleotide sequence ID" value="NZ_AQPN01000069.1"/>
</dbReference>
<dbReference type="eggNOG" id="COG2244">
    <property type="taxonomic scope" value="Bacteria"/>
</dbReference>
<evidence type="ECO:0000256" key="1">
    <source>
        <dbReference type="ARBA" id="ARBA00004651"/>
    </source>
</evidence>
<comment type="subcellular location">
    <subcellularLocation>
        <location evidence="1">Cell membrane</location>
        <topology evidence="1">Multi-pass membrane protein</topology>
    </subcellularLocation>
</comment>
<evidence type="ECO:0000256" key="2">
    <source>
        <dbReference type="ARBA" id="ARBA00022475"/>
    </source>
</evidence>
<feature type="transmembrane region" description="Helical" evidence="6">
    <location>
        <begin position="124"/>
        <end position="143"/>
    </location>
</feature>
<evidence type="ECO:0000313" key="7">
    <source>
        <dbReference type="EMBL" id="EOR95026.1"/>
    </source>
</evidence>